<reference evidence="1 2" key="1">
    <citation type="submission" date="2020-03" db="EMBL/GenBank/DDBJ databases">
        <title>Sphingomonas sp. nov., isolated from fish.</title>
        <authorList>
            <person name="Hyun D.-W."/>
            <person name="Bae J.-W."/>
        </authorList>
    </citation>
    <scope>NUCLEOTIDE SEQUENCE [LARGE SCALE GENOMIC DNA]</scope>
    <source>
        <strain evidence="1 2">HDW15B</strain>
    </source>
</reference>
<dbReference type="RefSeq" id="WP_166410541.1">
    <property type="nucleotide sequence ID" value="NZ_CP049869.1"/>
</dbReference>
<name>A0A6G7YN31_9SPHN</name>
<keyword evidence="2" id="KW-1185">Reference proteome</keyword>
<proteinExistence type="predicted"/>
<accession>A0A6G7YN31</accession>
<evidence type="ECO:0000313" key="2">
    <source>
        <dbReference type="Proteomes" id="UP000503222"/>
    </source>
</evidence>
<dbReference type="EMBL" id="CP049869">
    <property type="protein sequence ID" value="QIK78148.1"/>
    <property type="molecule type" value="Genomic_DNA"/>
</dbReference>
<sequence length="56" mass="6479">MPTARSERGDSGYRIYLMDRLKRALLLAENARSERERVAHLRACRHYCAMLGLADD</sequence>
<evidence type="ECO:0000313" key="1">
    <source>
        <dbReference type="EMBL" id="QIK78148.1"/>
    </source>
</evidence>
<protein>
    <submittedName>
        <fullName evidence="1">Uncharacterized protein</fullName>
    </submittedName>
</protein>
<dbReference type="KEGG" id="spii:G7077_03700"/>
<organism evidence="1 2">
    <name type="scientific">Sphingomonas piscis</name>
    <dbReference type="NCBI Taxonomy" id="2714943"/>
    <lineage>
        <taxon>Bacteria</taxon>
        <taxon>Pseudomonadati</taxon>
        <taxon>Pseudomonadota</taxon>
        <taxon>Alphaproteobacteria</taxon>
        <taxon>Sphingomonadales</taxon>
        <taxon>Sphingomonadaceae</taxon>
        <taxon>Sphingomonas</taxon>
    </lineage>
</organism>
<gene>
    <name evidence="1" type="ORF">G7077_03700</name>
</gene>
<dbReference type="AlphaFoldDB" id="A0A6G7YN31"/>
<dbReference type="Proteomes" id="UP000503222">
    <property type="component" value="Chromosome"/>
</dbReference>